<keyword evidence="1" id="KW-0472">Membrane</keyword>
<evidence type="ECO:0000313" key="2">
    <source>
        <dbReference type="EMBL" id="VFU20735.1"/>
    </source>
</evidence>
<feature type="transmembrane region" description="Helical" evidence="1">
    <location>
        <begin position="32"/>
        <end position="56"/>
    </location>
</feature>
<evidence type="ECO:0000256" key="1">
    <source>
        <dbReference type="SAM" id="Phobius"/>
    </source>
</evidence>
<gene>
    <name evidence="2" type="ORF">SVIM_LOCUS7867</name>
</gene>
<dbReference type="EMBL" id="CAADRP010000001">
    <property type="protein sequence ID" value="VFU20735.1"/>
    <property type="molecule type" value="Genomic_DNA"/>
</dbReference>
<keyword evidence="1" id="KW-0812">Transmembrane</keyword>
<proteinExistence type="predicted"/>
<organism evidence="2">
    <name type="scientific">Salix viminalis</name>
    <name type="common">Common osier</name>
    <name type="synonym">Basket willow</name>
    <dbReference type="NCBI Taxonomy" id="40686"/>
    <lineage>
        <taxon>Eukaryota</taxon>
        <taxon>Viridiplantae</taxon>
        <taxon>Streptophyta</taxon>
        <taxon>Embryophyta</taxon>
        <taxon>Tracheophyta</taxon>
        <taxon>Spermatophyta</taxon>
        <taxon>Magnoliopsida</taxon>
        <taxon>eudicotyledons</taxon>
        <taxon>Gunneridae</taxon>
        <taxon>Pentapetalae</taxon>
        <taxon>rosids</taxon>
        <taxon>fabids</taxon>
        <taxon>Malpighiales</taxon>
        <taxon>Salicaceae</taxon>
        <taxon>Saliceae</taxon>
        <taxon>Salix</taxon>
    </lineage>
</organism>
<keyword evidence="1" id="KW-1133">Transmembrane helix</keyword>
<protein>
    <submittedName>
        <fullName evidence="2">Uncharacterized protein</fullName>
    </submittedName>
</protein>
<dbReference type="AlphaFoldDB" id="A0A6N2JYA7"/>
<name>A0A6N2JYA7_SALVM</name>
<reference evidence="2" key="1">
    <citation type="submission" date="2019-03" db="EMBL/GenBank/DDBJ databases">
        <authorList>
            <person name="Mank J."/>
            <person name="Almeida P."/>
        </authorList>
    </citation>
    <scope>NUCLEOTIDE SEQUENCE</scope>
    <source>
        <strain evidence="2">78183</strain>
    </source>
</reference>
<sequence>MPSKIATGFILDERVLCYIDVRGSWSKIMRQQLTICILTVSIAYAILPALVMDAWFQKEPITMDMKTIRQEKLQYTSVKTRCASGIDHQEGDVMRSTILSE</sequence>
<accession>A0A6N2JYA7</accession>